<evidence type="ECO:0000313" key="2">
    <source>
        <dbReference type="EMBL" id="GGV28523.1"/>
    </source>
</evidence>
<accession>A0A918IK24</accession>
<feature type="region of interest" description="Disordered" evidence="1">
    <location>
        <begin position="1"/>
        <end position="51"/>
    </location>
</feature>
<protein>
    <submittedName>
        <fullName evidence="2">Uncharacterized protein</fullName>
    </submittedName>
</protein>
<comment type="caution">
    <text evidence="2">The sequence shown here is derived from an EMBL/GenBank/DDBJ whole genome shotgun (WGS) entry which is preliminary data.</text>
</comment>
<evidence type="ECO:0000313" key="3">
    <source>
        <dbReference type="Proteomes" id="UP000618795"/>
    </source>
</evidence>
<sequence length="100" mass="10717">MPTSSPEPDQSVAPDARGGHKTFPVIDSPSAPPAPTAAQLEPSSGAGTARRPKAWAGCLAGWLMLRLTYRMIDMTFGAFALGKVDLRMRRFVWARESSTG</sequence>
<proteinExistence type="predicted"/>
<dbReference type="AlphaFoldDB" id="A0A918IK24"/>
<evidence type="ECO:0000256" key="1">
    <source>
        <dbReference type="SAM" id="MobiDB-lite"/>
    </source>
</evidence>
<reference evidence="2" key="2">
    <citation type="submission" date="2020-09" db="EMBL/GenBank/DDBJ databases">
        <authorList>
            <person name="Sun Q."/>
            <person name="Ohkuma M."/>
        </authorList>
    </citation>
    <scope>NUCLEOTIDE SEQUENCE</scope>
    <source>
        <strain evidence="2">JCM 4369</strain>
    </source>
</reference>
<dbReference type="Proteomes" id="UP000618795">
    <property type="component" value="Unassembled WGS sequence"/>
</dbReference>
<gene>
    <name evidence="2" type="ORF">GCM10010260_81160</name>
</gene>
<name>A0A918IK24_9ACTN</name>
<reference evidence="2" key="1">
    <citation type="journal article" date="2014" name="Int. J. Syst. Evol. Microbiol.">
        <title>Complete genome sequence of Corynebacterium casei LMG S-19264T (=DSM 44701T), isolated from a smear-ripened cheese.</title>
        <authorList>
            <consortium name="US DOE Joint Genome Institute (JGI-PGF)"/>
            <person name="Walter F."/>
            <person name="Albersmeier A."/>
            <person name="Kalinowski J."/>
            <person name="Ruckert C."/>
        </authorList>
    </citation>
    <scope>NUCLEOTIDE SEQUENCE</scope>
    <source>
        <strain evidence="2">JCM 4369</strain>
    </source>
</reference>
<organism evidence="2 3">
    <name type="scientific">Streptomyces filipinensis</name>
    <dbReference type="NCBI Taxonomy" id="66887"/>
    <lineage>
        <taxon>Bacteria</taxon>
        <taxon>Bacillati</taxon>
        <taxon>Actinomycetota</taxon>
        <taxon>Actinomycetes</taxon>
        <taxon>Kitasatosporales</taxon>
        <taxon>Streptomycetaceae</taxon>
        <taxon>Streptomyces</taxon>
    </lineage>
</organism>
<keyword evidence="3" id="KW-1185">Reference proteome</keyword>
<dbReference type="EMBL" id="BMTD01000034">
    <property type="protein sequence ID" value="GGV28523.1"/>
    <property type="molecule type" value="Genomic_DNA"/>
</dbReference>